<keyword evidence="2" id="KW-0805">Transcription regulation</keyword>
<reference evidence="6 7" key="1">
    <citation type="submission" date="2014-03" db="EMBL/GenBank/DDBJ databases">
        <authorList>
            <person name="Urmite Genomes U."/>
        </authorList>
    </citation>
    <scope>NUCLEOTIDE SEQUENCE [LARGE SCALE GENOMIC DNA]</scope>
    <source>
        <strain evidence="6 7">Vm-5</strain>
    </source>
</reference>
<evidence type="ECO:0000313" key="7">
    <source>
        <dbReference type="Proteomes" id="UP000028875"/>
    </source>
</evidence>
<dbReference type="EMBL" id="CCDP010000002">
    <property type="protein sequence ID" value="CDQ41366.1"/>
    <property type="molecule type" value="Genomic_DNA"/>
</dbReference>
<evidence type="ECO:0000313" key="6">
    <source>
        <dbReference type="EMBL" id="CDQ41366.1"/>
    </source>
</evidence>
<evidence type="ECO:0000256" key="3">
    <source>
        <dbReference type="ARBA" id="ARBA00023125"/>
    </source>
</evidence>
<keyword evidence="4" id="KW-0804">Transcription</keyword>
<dbReference type="CDD" id="cd01109">
    <property type="entry name" value="HTH_YyaN"/>
    <property type="match status" value="1"/>
</dbReference>
<dbReference type="InterPro" id="IPR000551">
    <property type="entry name" value="MerR-type_HTH_dom"/>
</dbReference>
<evidence type="ECO:0000256" key="2">
    <source>
        <dbReference type="ARBA" id="ARBA00023015"/>
    </source>
</evidence>
<name>A0A024QHE1_9BACI</name>
<dbReference type="InterPro" id="IPR009061">
    <property type="entry name" value="DNA-bd_dom_put_sf"/>
</dbReference>
<organism evidence="6 7">
    <name type="scientific">Virgibacillus massiliensis</name>
    <dbReference type="NCBI Taxonomy" id="1462526"/>
    <lineage>
        <taxon>Bacteria</taxon>
        <taxon>Bacillati</taxon>
        <taxon>Bacillota</taxon>
        <taxon>Bacilli</taxon>
        <taxon>Bacillales</taxon>
        <taxon>Bacillaceae</taxon>
        <taxon>Virgibacillus</taxon>
    </lineage>
</organism>
<sequence>MTYYSINEISEMTNLSPSTLRYYEKEGLIPVIERDKNGVRVYNETNLECIQFIMVLRSTNMPIIDIKQYVKLFHQGEETIHHRKELIQSHKEKVEIEIAERKKYLQRIECTLDYYEAMERRSRRMKSS</sequence>
<dbReference type="SMART" id="SM00422">
    <property type="entry name" value="HTH_MERR"/>
    <property type="match status" value="1"/>
</dbReference>
<dbReference type="eggNOG" id="COG0789">
    <property type="taxonomic scope" value="Bacteria"/>
</dbReference>
<dbReference type="InterPro" id="IPR047057">
    <property type="entry name" value="MerR_fam"/>
</dbReference>
<dbReference type="AlphaFoldDB" id="A0A024QHE1"/>
<dbReference type="Proteomes" id="UP000028875">
    <property type="component" value="Unassembled WGS sequence"/>
</dbReference>
<accession>A0A024QHE1</accession>
<reference evidence="7" key="2">
    <citation type="submission" date="2014-05" db="EMBL/GenBank/DDBJ databases">
        <title>Draft genome sequence of Virgibacillus massiliensis Vm-5.</title>
        <authorList>
            <person name="Khelaifia S."/>
            <person name="Croce O."/>
            <person name="Lagier J.C."/>
            <person name="Raoult D."/>
        </authorList>
    </citation>
    <scope>NUCLEOTIDE SEQUENCE [LARGE SCALE GENOMIC DNA]</scope>
    <source>
        <strain evidence="7">Vm-5</strain>
    </source>
</reference>
<evidence type="ECO:0000256" key="4">
    <source>
        <dbReference type="ARBA" id="ARBA00023163"/>
    </source>
</evidence>
<dbReference type="RefSeq" id="WP_021292660.1">
    <property type="nucleotide sequence ID" value="NZ_BNER01000013.1"/>
</dbReference>
<feature type="domain" description="HTH merR-type" evidence="5">
    <location>
        <begin position="3"/>
        <end position="72"/>
    </location>
</feature>
<proteinExistence type="predicted"/>
<dbReference type="PROSITE" id="PS50937">
    <property type="entry name" value="HTH_MERR_2"/>
    <property type="match status" value="1"/>
</dbReference>
<comment type="caution">
    <text evidence="6">The sequence shown here is derived from an EMBL/GenBank/DDBJ whole genome shotgun (WGS) entry which is preliminary data.</text>
</comment>
<dbReference type="OrthoDB" id="9811174at2"/>
<dbReference type="Gene3D" id="1.10.1660.10">
    <property type="match status" value="1"/>
</dbReference>
<dbReference type="PANTHER" id="PTHR30204:SF69">
    <property type="entry name" value="MERR-FAMILY TRANSCRIPTIONAL REGULATOR"/>
    <property type="match status" value="1"/>
</dbReference>
<dbReference type="GO" id="GO:0003677">
    <property type="term" value="F:DNA binding"/>
    <property type="evidence" value="ECO:0007669"/>
    <property type="project" value="UniProtKB-KW"/>
</dbReference>
<keyword evidence="3" id="KW-0238">DNA-binding</keyword>
<evidence type="ECO:0000259" key="5">
    <source>
        <dbReference type="PROSITE" id="PS50937"/>
    </source>
</evidence>
<gene>
    <name evidence="6" type="primary">adhR_2</name>
    <name evidence="6" type="ORF">BN990_03735</name>
</gene>
<keyword evidence="1" id="KW-0678">Repressor</keyword>
<dbReference type="Pfam" id="PF13411">
    <property type="entry name" value="MerR_1"/>
    <property type="match status" value="1"/>
</dbReference>
<dbReference type="SUPFAM" id="SSF46955">
    <property type="entry name" value="Putative DNA-binding domain"/>
    <property type="match status" value="1"/>
</dbReference>
<keyword evidence="7" id="KW-1185">Reference proteome</keyword>
<protein>
    <submittedName>
        <fullName evidence="6">HTH-type transcriptional regulator AdhR</fullName>
    </submittedName>
</protein>
<dbReference type="STRING" id="1462526.BN990_03735"/>
<dbReference type="GO" id="GO:0003700">
    <property type="term" value="F:DNA-binding transcription factor activity"/>
    <property type="evidence" value="ECO:0007669"/>
    <property type="project" value="InterPro"/>
</dbReference>
<evidence type="ECO:0000256" key="1">
    <source>
        <dbReference type="ARBA" id="ARBA00022491"/>
    </source>
</evidence>
<dbReference type="PANTHER" id="PTHR30204">
    <property type="entry name" value="REDOX-CYCLING DRUG-SENSING TRANSCRIPTIONAL ACTIVATOR SOXR"/>
    <property type="match status" value="1"/>
</dbReference>